<dbReference type="CDD" id="cd00130">
    <property type="entry name" value="PAS"/>
    <property type="match status" value="1"/>
</dbReference>
<dbReference type="Proteomes" id="UP000018211">
    <property type="component" value="Unassembled WGS sequence"/>
</dbReference>
<evidence type="ECO:0000313" key="8">
    <source>
        <dbReference type="EMBL" id="CCO45017.1"/>
    </source>
</evidence>
<dbReference type="PANTHER" id="PTHR32089:SF52">
    <property type="entry name" value="CHEMOTAXIS SIGNAL TRANSDUCTION SYSTEM METHYL ACCEPTING SENSORY TRANSDUCER WITH PAS SENSORY DOMAIN"/>
    <property type="match status" value="1"/>
</dbReference>
<dbReference type="RefSeq" id="WP_022610652.1">
    <property type="nucleotide sequence ID" value="NZ_LK391965.1"/>
</dbReference>
<evidence type="ECO:0000256" key="2">
    <source>
        <dbReference type="ARBA" id="ARBA00023224"/>
    </source>
</evidence>
<comment type="subcellular location">
    <subcellularLocation>
        <location evidence="1">Membrane</location>
    </subcellularLocation>
</comment>
<keyword evidence="2 4" id="KW-0807">Transducer</keyword>
<dbReference type="Gene3D" id="3.30.450.20">
    <property type="entry name" value="PAS domain"/>
    <property type="match status" value="1"/>
</dbReference>
<feature type="domain" description="Methyl-accepting transducer" evidence="6">
    <location>
        <begin position="247"/>
        <end position="483"/>
    </location>
</feature>
<sequence length="520" mass="56978">MNSSLSKSAQEVLVGENEQLVSTTDLKGVITYCNPAFCRVAGFEEQELLGQNHNIVRHADMPKVAFGDMWSHLKKGNAWRGIVKNRTKNGGFYWVDAYVTPIYEHGSIVGYQSVRVKPKSSWVDVASTAYKKLLAAEKSGRSAAFALPAAFKYTALAAACAVPVIGSLIESGVSWQFMMSALPAATLAVFFRQELINTPQYMKKLQSEYDSVSRLVYSGNQLVSAADFHIKLLQARIRTVLGRMTDSAAPLHQLSDDLSDTAIRAMSAIRQQNTDIHHVASAVNDMADSAGQVFEHASQTQLLINDTQDQCKVTRSKIDATENQLNELASQAEQATQTTYQLSEQAQKVSSVMSEISGIAEQTNLLALNAAIEAARAGEQGRGFAVVADEVRALSSRTQNATETIQASLSQMLSTITTWQKDIESSRDQTGDCVTIAQEGAQCLQQIEQMMTDIHGLIDQVSNSANEQTQLSQQVSNRIHSIAQTSENNLAETDLVERNSQVLKQGVDKLYQLAKQFEQK</sequence>
<dbReference type="InterPro" id="IPR000014">
    <property type="entry name" value="PAS"/>
</dbReference>
<dbReference type="PANTHER" id="PTHR32089">
    <property type="entry name" value="METHYL-ACCEPTING CHEMOTAXIS PROTEIN MCPB"/>
    <property type="match status" value="1"/>
</dbReference>
<evidence type="ECO:0000259" key="7">
    <source>
        <dbReference type="PROSITE" id="PS50112"/>
    </source>
</evidence>
<dbReference type="Pfam" id="PF00015">
    <property type="entry name" value="MCPsignal"/>
    <property type="match status" value="1"/>
</dbReference>
<dbReference type="SMART" id="SM00283">
    <property type="entry name" value="MA"/>
    <property type="match status" value="1"/>
</dbReference>
<dbReference type="GO" id="GO:0016020">
    <property type="term" value="C:membrane"/>
    <property type="evidence" value="ECO:0007669"/>
    <property type="project" value="UniProtKB-SubCell"/>
</dbReference>
<reference evidence="8 9" key="1">
    <citation type="journal article" date="2013" name="ISME J.">
        <title>Comparative genomics of pathogenic lineages of Vibrio nigripulchritudo identifies virulence-associated traits.</title>
        <authorList>
            <person name="Goudenege D."/>
            <person name="Labreuche Y."/>
            <person name="Krin E."/>
            <person name="Ansquer D."/>
            <person name="Mangenot S."/>
            <person name="Calteau A."/>
            <person name="Medigue C."/>
            <person name="Mazel D."/>
            <person name="Polz M.F."/>
            <person name="Le Roux F."/>
        </authorList>
    </citation>
    <scope>NUCLEOTIDE SEQUENCE [LARGE SCALE GENOMIC DNA]</scope>
    <source>
        <strain evidence="8 9">SOn1</strain>
    </source>
</reference>
<proteinExistence type="inferred from homology"/>
<comment type="similarity">
    <text evidence="3">Belongs to the methyl-accepting chemotaxis (MCP) protein family.</text>
</comment>
<evidence type="ECO:0000313" key="9">
    <source>
        <dbReference type="Proteomes" id="UP000018211"/>
    </source>
</evidence>
<gene>
    <name evidence="8" type="ORF">VIBNISOn1_1340013</name>
</gene>
<dbReference type="FunFam" id="1.10.287.950:FF:000001">
    <property type="entry name" value="Methyl-accepting chemotaxis sensory transducer"/>
    <property type="match status" value="1"/>
</dbReference>
<dbReference type="InterPro" id="IPR035965">
    <property type="entry name" value="PAS-like_dom_sf"/>
</dbReference>
<evidence type="ECO:0000256" key="4">
    <source>
        <dbReference type="PROSITE-ProRule" id="PRU00284"/>
    </source>
</evidence>
<dbReference type="Gene3D" id="1.10.287.950">
    <property type="entry name" value="Methyl-accepting chemotaxis protein"/>
    <property type="match status" value="1"/>
</dbReference>
<evidence type="ECO:0000256" key="1">
    <source>
        <dbReference type="ARBA" id="ARBA00004370"/>
    </source>
</evidence>
<dbReference type="GO" id="GO:0006935">
    <property type="term" value="P:chemotaxis"/>
    <property type="evidence" value="ECO:0007669"/>
    <property type="project" value="UniProtKB-ARBA"/>
</dbReference>
<dbReference type="SUPFAM" id="SSF55785">
    <property type="entry name" value="PYP-like sensor domain (PAS domain)"/>
    <property type="match status" value="1"/>
</dbReference>
<evidence type="ECO:0000256" key="5">
    <source>
        <dbReference type="SAM" id="Coils"/>
    </source>
</evidence>
<keyword evidence="8" id="KW-0675">Receptor</keyword>
<name>A0AAV2VK02_9VIBR</name>
<organism evidence="8 9">
    <name type="scientific">Vibrio nigripulchritudo SOn1</name>
    <dbReference type="NCBI Taxonomy" id="1238450"/>
    <lineage>
        <taxon>Bacteria</taxon>
        <taxon>Pseudomonadati</taxon>
        <taxon>Pseudomonadota</taxon>
        <taxon>Gammaproteobacteria</taxon>
        <taxon>Vibrionales</taxon>
        <taxon>Vibrionaceae</taxon>
        <taxon>Vibrio</taxon>
    </lineage>
</organism>
<dbReference type="SUPFAM" id="SSF58104">
    <property type="entry name" value="Methyl-accepting chemotaxis protein (MCP) signaling domain"/>
    <property type="match status" value="1"/>
</dbReference>
<comment type="caution">
    <text evidence="8">The sequence shown here is derived from an EMBL/GenBank/DDBJ whole genome shotgun (WGS) entry which is preliminary data.</text>
</comment>
<dbReference type="CDD" id="cd11386">
    <property type="entry name" value="MCP_signal"/>
    <property type="match status" value="1"/>
</dbReference>
<dbReference type="GO" id="GO:0007165">
    <property type="term" value="P:signal transduction"/>
    <property type="evidence" value="ECO:0007669"/>
    <property type="project" value="UniProtKB-KW"/>
</dbReference>
<protein>
    <submittedName>
        <fullName evidence="8">Chemotaxis methyl-accepting receptor</fullName>
    </submittedName>
</protein>
<accession>A0AAV2VK02</accession>
<keyword evidence="5" id="KW-0175">Coiled coil</keyword>
<evidence type="ECO:0000256" key="3">
    <source>
        <dbReference type="ARBA" id="ARBA00029447"/>
    </source>
</evidence>
<feature type="coiled-coil region" evidence="5">
    <location>
        <begin position="304"/>
        <end position="338"/>
    </location>
</feature>
<dbReference type="InterPro" id="IPR013655">
    <property type="entry name" value="PAS_fold_3"/>
</dbReference>
<dbReference type="EMBL" id="CAOF01000040">
    <property type="protein sequence ID" value="CCO45017.1"/>
    <property type="molecule type" value="Genomic_DNA"/>
</dbReference>
<dbReference type="InterPro" id="IPR004089">
    <property type="entry name" value="MCPsignal_dom"/>
</dbReference>
<dbReference type="NCBIfam" id="TIGR00229">
    <property type="entry name" value="sensory_box"/>
    <property type="match status" value="1"/>
</dbReference>
<feature type="domain" description="PAS" evidence="7">
    <location>
        <begin position="25"/>
        <end position="52"/>
    </location>
</feature>
<dbReference type="Pfam" id="PF08447">
    <property type="entry name" value="PAS_3"/>
    <property type="match status" value="1"/>
</dbReference>
<dbReference type="PROSITE" id="PS50112">
    <property type="entry name" value="PAS"/>
    <property type="match status" value="1"/>
</dbReference>
<dbReference type="PROSITE" id="PS50111">
    <property type="entry name" value="CHEMOTAXIS_TRANSDUC_2"/>
    <property type="match status" value="1"/>
</dbReference>
<evidence type="ECO:0000259" key="6">
    <source>
        <dbReference type="PROSITE" id="PS50111"/>
    </source>
</evidence>
<dbReference type="AlphaFoldDB" id="A0AAV2VK02"/>